<dbReference type="InterPro" id="IPR050188">
    <property type="entry name" value="RluA_PseudoU_synthase"/>
</dbReference>
<dbReference type="CDD" id="cd02869">
    <property type="entry name" value="PseudoU_synth_RluA_like"/>
    <property type="match status" value="1"/>
</dbReference>
<dbReference type="EC" id="5.4.99.-" evidence="5"/>
<dbReference type="SUPFAM" id="SSF55120">
    <property type="entry name" value="Pseudouridine synthase"/>
    <property type="match status" value="1"/>
</dbReference>
<evidence type="ECO:0000313" key="8">
    <source>
        <dbReference type="EMBL" id="MBH0228975.1"/>
    </source>
</evidence>
<dbReference type="PANTHER" id="PTHR21600">
    <property type="entry name" value="MITOCHONDRIAL RNA PSEUDOURIDINE SYNTHASE"/>
    <property type="match status" value="1"/>
</dbReference>
<dbReference type="RefSeq" id="WP_197315612.1">
    <property type="nucleotide sequence ID" value="NZ_JADZSC010000001.1"/>
</dbReference>
<dbReference type="InterPro" id="IPR006224">
    <property type="entry name" value="PsdUridine_synth_RluA-like_CS"/>
</dbReference>
<comment type="catalytic activity">
    <reaction evidence="1 5">
        <text>a uridine in RNA = a pseudouridine in RNA</text>
        <dbReference type="Rhea" id="RHEA:48348"/>
        <dbReference type="Rhea" id="RHEA-COMP:12068"/>
        <dbReference type="Rhea" id="RHEA-COMP:12069"/>
        <dbReference type="ChEBI" id="CHEBI:65314"/>
        <dbReference type="ChEBI" id="CHEBI:65315"/>
    </reaction>
</comment>
<sequence length="296" mass="33745">MHLNKKGEWMELTVPSNWTGQTIEHTLKTDLLIPKKLLHHLRMNKGVKINNEESSWSYELRKADVLQIQLFIPEELGTPPSFMDLNVLFEDDHVLVVDKPTGMNVHPNDPGQKDTLANGVAFHFQSQGLEAKVRHIHRLDKDTTGAVIFAKNPLAVATLDRLLEQRRIKRTYTALVHGKMKKKKGKIDEPIGKDRHHGTRRRVSPRGQKAVTNYEVIHYDPARDLTLVELQLETGRTHQIRVHMSHIGHPLYGDVLYRGSKKGNRVALHAFKVEFPHPITGERIKCEAPLPEGFGV</sequence>
<accession>A0A931MU09</accession>
<name>A0A931MU09_9BACI</name>
<feature type="domain" description="Pseudouridine synthase RsuA/RluA-like" evidence="7">
    <location>
        <begin position="93"/>
        <end position="246"/>
    </location>
</feature>
<dbReference type="GO" id="GO:0003723">
    <property type="term" value="F:RNA binding"/>
    <property type="evidence" value="ECO:0007669"/>
    <property type="project" value="InterPro"/>
</dbReference>
<evidence type="ECO:0000256" key="3">
    <source>
        <dbReference type="ARBA" id="ARBA00023235"/>
    </source>
</evidence>
<protein>
    <recommendedName>
        <fullName evidence="5">Pseudouridine synthase</fullName>
        <ecNumber evidence="5">5.4.99.-</ecNumber>
    </recommendedName>
</protein>
<dbReference type="GO" id="GO:0140098">
    <property type="term" value="F:catalytic activity, acting on RNA"/>
    <property type="evidence" value="ECO:0007669"/>
    <property type="project" value="UniProtKB-ARBA"/>
</dbReference>
<evidence type="ECO:0000256" key="5">
    <source>
        <dbReference type="RuleBase" id="RU362028"/>
    </source>
</evidence>
<dbReference type="GO" id="GO:0000455">
    <property type="term" value="P:enzyme-directed rRNA pseudouridine synthesis"/>
    <property type="evidence" value="ECO:0007669"/>
    <property type="project" value="TreeGrafter"/>
</dbReference>
<dbReference type="Pfam" id="PF00849">
    <property type="entry name" value="PseudoU_synth_2"/>
    <property type="match status" value="1"/>
</dbReference>
<comment type="function">
    <text evidence="5">Responsible for synthesis of pseudouridine from uracil.</text>
</comment>
<feature type="active site" evidence="4">
    <location>
        <position position="140"/>
    </location>
</feature>
<dbReference type="AlphaFoldDB" id="A0A931MU09"/>
<organism evidence="8 9">
    <name type="scientific">Halobacillus yeomjeoni</name>
    <dbReference type="NCBI Taxonomy" id="311194"/>
    <lineage>
        <taxon>Bacteria</taxon>
        <taxon>Bacillati</taxon>
        <taxon>Bacillota</taxon>
        <taxon>Bacilli</taxon>
        <taxon>Bacillales</taxon>
        <taxon>Bacillaceae</taxon>
        <taxon>Halobacillus</taxon>
    </lineage>
</organism>
<dbReference type="EMBL" id="JADZSC010000001">
    <property type="protein sequence ID" value="MBH0228975.1"/>
    <property type="molecule type" value="Genomic_DNA"/>
</dbReference>
<evidence type="ECO:0000259" key="7">
    <source>
        <dbReference type="Pfam" id="PF00849"/>
    </source>
</evidence>
<dbReference type="PROSITE" id="PS01129">
    <property type="entry name" value="PSI_RLU"/>
    <property type="match status" value="1"/>
</dbReference>
<evidence type="ECO:0000256" key="6">
    <source>
        <dbReference type="SAM" id="MobiDB-lite"/>
    </source>
</evidence>
<reference evidence="8 9" key="1">
    <citation type="journal article" date="2005" name="Int. J. Syst. Evol. Microbiol.">
        <title>Halobacillus yeomjeoni sp. nov., isolated from a marine solar saltern in Korea.</title>
        <authorList>
            <person name="Yoon J.H."/>
            <person name="Kang S.J."/>
            <person name="Lee C.H."/>
            <person name="Oh H.W."/>
            <person name="Oh T.K."/>
        </authorList>
    </citation>
    <scope>NUCLEOTIDE SEQUENCE [LARGE SCALE GENOMIC DNA]</scope>
    <source>
        <strain evidence="8 9">KCTC 3957</strain>
    </source>
</reference>
<comment type="caution">
    <text evidence="8">The sequence shown here is derived from an EMBL/GenBank/DDBJ whole genome shotgun (WGS) entry which is preliminary data.</text>
</comment>
<dbReference type="NCBIfam" id="TIGR00005">
    <property type="entry name" value="rluA_subfam"/>
    <property type="match status" value="1"/>
</dbReference>
<dbReference type="InterPro" id="IPR006145">
    <property type="entry name" value="PsdUridine_synth_RsuA/RluA"/>
</dbReference>
<dbReference type="Gene3D" id="3.30.2350.10">
    <property type="entry name" value="Pseudouridine synthase"/>
    <property type="match status" value="1"/>
</dbReference>
<feature type="compositionally biased region" description="Basic residues" evidence="6">
    <location>
        <begin position="194"/>
        <end position="204"/>
    </location>
</feature>
<dbReference type="GO" id="GO:0009982">
    <property type="term" value="F:pseudouridine synthase activity"/>
    <property type="evidence" value="ECO:0007669"/>
    <property type="project" value="InterPro"/>
</dbReference>
<dbReference type="InterPro" id="IPR020103">
    <property type="entry name" value="PsdUridine_synth_cat_dom_sf"/>
</dbReference>
<comment type="similarity">
    <text evidence="2 5">Belongs to the pseudouridine synthase RluA family.</text>
</comment>
<dbReference type="PANTHER" id="PTHR21600:SF71">
    <property type="entry name" value="PSEUDOURIDINE SYNTHASE"/>
    <property type="match status" value="1"/>
</dbReference>
<evidence type="ECO:0000256" key="2">
    <source>
        <dbReference type="ARBA" id="ARBA00010876"/>
    </source>
</evidence>
<dbReference type="InterPro" id="IPR006225">
    <property type="entry name" value="PsdUridine_synth_RluC/D"/>
</dbReference>
<proteinExistence type="inferred from homology"/>
<evidence type="ECO:0000256" key="1">
    <source>
        <dbReference type="ARBA" id="ARBA00000073"/>
    </source>
</evidence>
<keyword evidence="9" id="KW-1185">Reference proteome</keyword>
<feature type="region of interest" description="Disordered" evidence="6">
    <location>
        <begin position="183"/>
        <end position="206"/>
    </location>
</feature>
<dbReference type="FunFam" id="3.30.2350.10:FF:000005">
    <property type="entry name" value="Pseudouridine synthase"/>
    <property type="match status" value="1"/>
</dbReference>
<dbReference type="Proteomes" id="UP000614490">
    <property type="component" value="Unassembled WGS sequence"/>
</dbReference>
<evidence type="ECO:0000256" key="4">
    <source>
        <dbReference type="PIRSR" id="PIRSR606225-1"/>
    </source>
</evidence>
<keyword evidence="3 5" id="KW-0413">Isomerase</keyword>
<evidence type="ECO:0000313" key="9">
    <source>
        <dbReference type="Proteomes" id="UP000614490"/>
    </source>
</evidence>
<gene>
    <name evidence="8" type="ORF">H0267_02005</name>
</gene>